<reference evidence="5" key="1">
    <citation type="submission" date="2019-11" db="EMBL/GenBank/DDBJ databases">
        <title>Leishmania tarentolae CDS.</title>
        <authorList>
            <person name="Goto Y."/>
            <person name="Yamagishi J."/>
        </authorList>
    </citation>
    <scope>NUCLEOTIDE SEQUENCE [LARGE SCALE GENOMIC DNA]</scope>
    <source>
        <strain evidence="5">Parrot Tar II</strain>
    </source>
</reference>
<sequence length="1305" mass="141503">MAARIQVTEGADSGLILPFRMGGKSTVVMSDYHICKYDAILGVLVCIGDDANVLVLGKEMCRELLPLPGGVHWLDAFVYSGTTSFLVLASEMLLCLDYSTGVNGNGDSTLRSTGPGAEFTCLHVAQGLTCGAVGRKDGLVSYFRFDPVSNNPEERPQLRWAITETNVLQLCQPFCKGVASPIIDTSATSRGKFFGTGSVLSIDSYPNNPNALIGVVGGIPGVCKWYIDEGRVSCFFDASSIAGQPDGLLATCRVTPGGVYVAAVTMHCTKVLLWNESKKRREKVAEIYWIVDLSQNISQRVPSTPSTGLVDAFAYNEYRVGLNMARTALEGSFHSTNDKHSQMYMLLHGQRDILEIVIRLDDKQVIRQDAIIAHLNAYTAQCGVEAARTRKTVTEPSSDNTDVGASVVENYFNVFHVEPCVLSNYWTSGLTDVDLEALFVTSEDGLRPILAKRNRQTGGIESIRELRELNAQAPWYPRALLLRLPENQIRSLAEEIKRTAVTSTWEKLLRGGDALLRHALPDAAVNEVADTDVAYLWRQSVMVTVTDAAQAVCLSPQSNEAFSVNPKALANCVPWSTLAIGQDTEGLVLETVLPSLHTVFLPTEIILRVFSTESIVTVMKHDIRRNTGSLVLDLDRAALQLDGNGEPGKRLVQQAVLVDARLEPSTVTSNVSVYKDGKCVLLLLENSSVALVDLAGKGDDGRPFMLQVPPGLLPVGSTIVSLDAFWMASPAATSNNRTGLLCLACLFKDCQGFLLWNLSEMRLITYARPEYATSATRLMVTAAAQPPLPNLSGDVKAFEVTLSVSSPLQNAGEYGSITCCDALGAALLSISLAFGVADGAPQAWCYRQSSGAHWVALPQTTMSTKLLPVRFEVLGSSIQWTITVGGAAMAAGSSPLQGSILHVKTTWALGKAHLTYDTNEGEMRDYEISHDTSANDRVDPAIAFVGAHEITVVAVSAFLPATGSLASMTVSYTAADAVPAARCRLDTTRNLEHLSIYHGRGALIVVTRDANGWRWVNILDSRTAKPMMQSYATLDFVGEESVQVLLLEIENVLHLYFLGSSNGVVGHFFVEANLGASKESGVRKHRCFRGPHYHFTPCTFRGYGRYLPPAPTLKQETGFFKRLMTLPWEDIAVKLESETLRATKASGLTKMAGSSTPMTAAPTSSLCASRTSLPSTAPPVAKLDPKREQQELLSFVNRGSSAAAPAHTPIPARQPGALAHTAAVSAVIPNELPGGRYAQLKAIAERENVSLTEARRMMSENVRKLQQRGERLSEIRDKSAELAQTALTFQDLARQLKEKQRNSWL</sequence>
<dbReference type="InterPro" id="IPR042855">
    <property type="entry name" value="V_SNARE_CC"/>
</dbReference>
<dbReference type="InterPro" id="IPR057236">
    <property type="entry name" value="DUF7914"/>
</dbReference>
<evidence type="ECO:0000313" key="5">
    <source>
        <dbReference type="EMBL" id="GET91560.1"/>
    </source>
</evidence>
<dbReference type="CDD" id="cd15843">
    <property type="entry name" value="R-SNARE"/>
    <property type="match status" value="1"/>
</dbReference>
<dbReference type="VEuPathDB" id="TriTrypDB:LtaPh_3223400"/>
<proteinExistence type="predicted"/>
<feature type="domain" description="V-SNARE coiled-coil homology" evidence="4">
    <location>
        <begin position="1243"/>
        <end position="1303"/>
    </location>
</feature>
<evidence type="ECO:0000259" key="4">
    <source>
        <dbReference type="PROSITE" id="PS50892"/>
    </source>
</evidence>
<evidence type="ECO:0000313" key="6">
    <source>
        <dbReference type="Proteomes" id="UP000419144"/>
    </source>
</evidence>
<keyword evidence="6" id="KW-1185">Reference proteome</keyword>
<dbReference type="Pfam" id="PF00957">
    <property type="entry name" value="Synaptobrevin"/>
    <property type="match status" value="1"/>
</dbReference>
<accession>A0A640KPA0</accession>
<feature type="compositionally biased region" description="Polar residues" evidence="3">
    <location>
        <begin position="1166"/>
        <end position="1175"/>
    </location>
</feature>
<feature type="compositionally biased region" description="Low complexity" evidence="3">
    <location>
        <begin position="1154"/>
        <end position="1165"/>
    </location>
</feature>
<dbReference type="EMBL" id="BLBS01000048">
    <property type="protein sequence ID" value="GET91560.1"/>
    <property type="molecule type" value="Genomic_DNA"/>
</dbReference>
<keyword evidence="1 2" id="KW-0175">Coiled coil</keyword>
<organism evidence="5 6">
    <name type="scientific">Leishmania tarentolae</name>
    <name type="common">Sauroleishmania tarentolae</name>
    <dbReference type="NCBI Taxonomy" id="5689"/>
    <lineage>
        <taxon>Eukaryota</taxon>
        <taxon>Discoba</taxon>
        <taxon>Euglenozoa</taxon>
        <taxon>Kinetoplastea</taxon>
        <taxon>Metakinetoplastina</taxon>
        <taxon>Trypanosomatida</taxon>
        <taxon>Trypanosomatidae</taxon>
        <taxon>Leishmaniinae</taxon>
        <taxon>Leishmania</taxon>
        <taxon>lizard Leishmania</taxon>
    </lineage>
</organism>
<dbReference type="Gene3D" id="1.20.5.110">
    <property type="match status" value="1"/>
</dbReference>
<protein>
    <recommendedName>
        <fullName evidence="4">V-SNARE coiled-coil homology domain-containing protein</fullName>
    </recommendedName>
</protein>
<dbReference type="PROSITE" id="PS50892">
    <property type="entry name" value="V_SNARE"/>
    <property type="match status" value="1"/>
</dbReference>
<gene>
    <name evidence="5" type="ORF">LtaPh_3223400</name>
</gene>
<evidence type="ECO:0000256" key="2">
    <source>
        <dbReference type="SAM" id="Coils"/>
    </source>
</evidence>
<dbReference type="Pfam" id="PF25501">
    <property type="entry name" value="DUF7914"/>
    <property type="match status" value="1"/>
</dbReference>
<comment type="caution">
    <text evidence="5">The sequence shown here is derived from an EMBL/GenBank/DDBJ whole genome shotgun (WGS) entry which is preliminary data.</text>
</comment>
<evidence type="ECO:0000256" key="1">
    <source>
        <dbReference type="PROSITE-ProRule" id="PRU00290"/>
    </source>
</evidence>
<evidence type="ECO:0000256" key="3">
    <source>
        <dbReference type="SAM" id="MobiDB-lite"/>
    </source>
</evidence>
<dbReference type="Proteomes" id="UP000419144">
    <property type="component" value="Unassembled WGS sequence"/>
</dbReference>
<dbReference type="OrthoDB" id="190375at2759"/>
<feature type="coiled-coil region" evidence="2">
    <location>
        <begin position="1248"/>
        <end position="1302"/>
    </location>
</feature>
<name>A0A640KPA0_LEITA</name>
<dbReference type="SUPFAM" id="SSF58038">
    <property type="entry name" value="SNARE fusion complex"/>
    <property type="match status" value="1"/>
</dbReference>
<feature type="region of interest" description="Disordered" evidence="3">
    <location>
        <begin position="1150"/>
        <end position="1182"/>
    </location>
</feature>